<feature type="compositionally biased region" description="Basic and acidic residues" evidence="1">
    <location>
        <begin position="179"/>
        <end position="189"/>
    </location>
</feature>
<reference evidence="2 3" key="1">
    <citation type="journal article" date="2015" name="Nature">
        <title>rRNA introns, odd ribosomes, and small enigmatic genomes across a large radiation of phyla.</title>
        <authorList>
            <person name="Brown C.T."/>
            <person name="Hug L.A."/>
            <person name="Thomas B.C."/>
            <person name="Sharon I."/>
            <person name="Castelle C.J."/>
            <person name="Singh A."/>
            <person name="Wilkins M.J."/>
            <person name="Williams K.H."/>
            <person name="Banfield J.F."/>
        </authorList>
    </citation>
    <scope>NUCLEOTIDE SEQUENCE [LARGE SCALE GENOMIC DNA]</scope>
</reference>
<gene>
    <name evidence="2" type="ORF">UU82_C0012G0012</name>
</gene>
<sequence length="189" mass="20733">MTDKLKQIIKEELSKLPKEAQEAINSLDWSSIIEEIGKKYLLNESEINHLQAETLTVLIGLTSMDLYATHIENEIGTTKDDAEKIAAEATEKIFKPTSDVYIENIKKSGKDKNSKPKQTIDFILSGGDYSAFVEERETQVPSGSLSAGSGNGTGNHLAFSTPPQKGGEGNNTKIPMKPKMTDIKSKFTI</sequence>
<accession>A0A0G0XGN5</accession>
<dbReference type="EMBL" id="LCCC01000012">
    <property type="protein sequence ID" value="KKS24065.1"/>
    <property type="molecule type" value="Genomic_DNA"/>
</dbReference>
<evidence type="ECO:0000256" key="1">
    <source>
        <dbReference type="SAM" id="MobiDB-lite"/>
    </source>
</evidence>
<dbReference type="AlphaFoldDB" id="A0A0G0XGN5"/>
<organism evidence="2 3">
    <name type="scientific">Candidatus Nomurabacteria bacterium GW2011_GWC2_41_8</name>
    <dbReference type="NCBI Taxonomy" id="1618755"/>
    <lineage>
        <taxon>Bacteria</taxon>
        <taxon>Candidatus Nomuraibacteriota</taxon>
    </lineage>
</organism>
<evidence type="ECO:0000313" key="3">
    <source>
        <dbReference type="Proteomes" id="UP000033949"/>
    </source>
</evidence>
<comment type="caution">
    <text evidence="2">The sequence shown here is derived from an EMBL/GenBank/DDBJ whole genome shotgun (WGS) entry which is preliminary data.</text>
</comment>
<dbReference type="Proteomes" id="UP000033949">
    <property type="component" value="Unassembled WGS sequence"/>
</dbReference>
<protein>
    <submittedName>
        <fullName evidence="2">Uncharacterized protein</fullName>
    </submittedName>
</protein>
<name>A0A0G0XGN5_9BACT</name>
<proteinExistence type="predicted"/>
<evidence type="ECO:0000313" key="2">
    <source>
        <dbReference type="EMBL" id="KKS24065.1"/>
    </source>
</evidence>
<feature type="region of interest" description="Disordered" evidence="1">
    <location>
        <begin position="141"/>
        <end position="189"/>
    </location>
</feature>